<dbReference type="CDD" id="cd09272">
    <property type="entry name" value="RNase_HI_RT_Ty1"/>
    <property type="match status" value="1"/>
</dbReference>
<dbReference type="Gene3D" id="3.30.420.10">
    <property type="entry name" value="Ribonuclease H-like superfamily/Ribonuclease H"/>
    <property type="match status" value="1"/>
</dbReference>
<dbReference type="InterPro" id="IPR025724">
    <property type="entry name" value="GAG-pre-integrase_dom"/>
</dbReference>
<gene>
    <name evidence="4" type="ORF">LTRI10_LOCUS43722</name>
</gene>
<dbReference type="Pfam" id="PF22936">
    <property type="entry name" value="Pol_BBD"/>
    <property type="match status" value="1"/>
</dbReference>
<feature type="compositionally biased region" description="Basic and acidic residues" evidence="2">
    <location>
        <begin position="308"/>
        <end position="324"/>
    </location>
</feature>
<feature type="compositionally biased region" description="Acidic residues" evidence="2">
    <location>
        <begin position="837"/>
        <end position="847"/>
    </location>
</feature>
<dbReference type="GO" id="GO:0004190">
    <property type="term" value="F:aspartic-type endopeptidase activity"/>
    <property type="evidence" value="ECO:0007669"/>
    <property type="project" value="UniProtKB-KW"/>
</dbReference>
<dbReference type="InterPro" id="IPR012337">
    <property type="entry name" value="RNaseH-like_sf"/>
</dbReference>
<dbReference type="InterPro" id="IPR054722">
    <property type="entry name" value="PolX-like_BBD"/>
</dbReference>
<dbReference type="Pfam" id="PF07727">
    <property type="entry name" value="RVT_2"/>
    <property type="match status" value="1"/>
</dbReference>
<dbReference type="InterPro" id="IPR057670">
    <property type="entry name" value="SH3_retrovirus"/>
</dbReference>
<dbReference type="Proteomes" id="UP001497516">
    <property type="component" value="Chromosome 7"/>
</dbReference>
<reference evidence="4 5" key="1">
    <citation type="submission" date="2024-04" db="EMBL/GenBank/DDBJ databases">
        <authorList>
            <person name="Fracassetti M."/>
        </authorList>
    </citation>
    <scope>NUCLEOTIDE SEQUENCE [LARGE SCALE GENOMIC DNA]</scope>
</reference>
<dbReference type="PROSITE" id="PS50994">
    <property type="entry name" value="INTEGRASE"/>
    <property type="match status" value="1"/>
</dbReference>
<keyword evidence="1" id="KW-0645">Protease</keyword>
<evidence type="ECO:0000256" key="2">
    <source>
        <dbReference type="SAM" id="MobiDB-lite"/>
    </source>
</evidence>
<feature type="region of interest" description="Disordered" evidence="2">
    <location>
        <begin position="214"/>
        <end position="244"/>
    </location>
</feature>
<dbReference type="InterPro" id="IPR001584">
    <property type="entry name" value="Integrase_cat-core"/>
</dbReference>
<dbReference type="InterPro" id="IPR036875">
    <property type="entry name" value="Znf_CCHC_sf"/>
</dbReference>
<dbReference type="SUPFAM" id="SSF53098">
    <property type="entry name" value="Ribonuclease H-like"/>
    <property type="match status" value="1"/>
</dbReference>
<organism evidence="4 5">
    <name type="scientific">Linum trigynum</name>
    <dbReference type="NCBI Taxonomy" id="586398"/>
    <lineage>
        <taxon>Eukaryota</taxon>
        <taxon>Viridiplantae</taxon>
        <taxon>Streptophyta</taxon>
        <taxon>Embryophyta</taxon>
        <taxon>Tracheophyta</taxon>
        <taxon>Spermatophyta</taxon>
        <taxon>Magnoliopsida</taxon>
        <taxon>eudicotyledons</taxon>
        <taxon>Gunneridae</taxon>
        <taxon>Pentapetalae</taxon>
        <taxon>rosids</taxon>
        <taxon>fabids</taxon>
        <taxon>Malpighiales</taxon>
        <taxon>Linaceae</taxon>
        <taxon>Linum</taxon>
    </lineage>
</organism>
<dbReference type="PANTHER" id="PTHR11439">
    <property type="entry name" value="GAG-POL-RELATED RETROTRANSPOSON"/>
    <property type="match status" value="1"/>
</dbReference>
<feature type="region of interest" description="Disordered" evidence="2">
    <location>
        <begin position="837"/>
        <end position="893"/>
    </location>
</feature>
<dbReference type="SUPFAM" id="SSF56672">
    <property type="entry name" value="DNA/RNA polymerases"/>
    <property type="match status" value="1"/>
</dbReference>
<accession>A0AAV2G0N5</accession>
<evidence type="ECO:0000313" key="5">
    <source>
        <dbReference type="Proteomes" id="UP001497516"/>
    </source>
</evidence>
<dbReference type="Pfam" id="PF25597">
    <property type="entry name" value="SH3_retrovirus"/>
    <property type="match status" value="1"/>
</dbReference>
<proteinExistence type="predicted"/>
<dbReference type="InterPro" id="IPR036397">
    <property type="entry name" value="RNaseH_sf"/>
</dbReference>
<dbReference type="GO" id="GO:0015074">
    <property type="term" value="P:DNA integration"/>
    <property type="evidence" value="ECO:0007669"/>
    <property type="project" value="InterPro"/>
</dbReference>
<dbReference type="PANTHER" id="PTHR11439:SF497">
    <property type="entry name" value="CYSTEINE-RICH RLK (RECEPTOR-LIKE PROTEIN KINASE) 8"/>
    <property type="match status" value="1"/>
</dbReference>
<evidence type="ECO:0000313" key="4">
    <source>
        <dbReference type="EMBL" id="CAL1403817.1"/>
    </source>
</evidence>
<feature type="region of interest" description="Disordered" evidence="2">
    <location>
        <begin position="308"/>
        <end position="336"/>
    </location>
</feature>
<feature type="domain" description="Integrase catalytic" evidence="3">
    <location>
        <begin position="578"/>
        <end position="744"/>
    </location>
</feature>
<dbReference type="InterPro" id="IPR013103">
    <property type="entry name" value="RVT_2"/>
</dbReference>
<sequence length="1444" mass="160367">MTSDQITARLNSKNYAIWEFQFRMLIEGKGLLGWLDGTVDRPASPPASADQVQQWALNDAKVRMLLLNSVDATIILGLRMLPTAGAMWQYLADIYKTATASRQYEIEMELASLYQGSMDVTSYYNAARNLWTEQDLVMLSLLSTADSAEVRREREKIQLMQFLMRLNREFEPIRASLLNRENLKAEGVLSALIQEETRLRTQAAIDIQPGTGDGAAAFSVSHSSPQRASSGGGGHRSSTPRDQAEQLVDSAYAAFRPSFQRRVSAADVSIAMKRGIRKKYYKKRNFCHYCKKTGHIISACPALEGRFREEEGRGNGRSREDEGRGNGAASRGGSSVPRSAYAAQVLGDAYGSQGMLVTPATLEQMVNKAISTAFASLQASGKFPHWILDSACFNHMTGDSSMLEKLRPVNDLSLQVANGEKLSVAAMGTVHDSNVVLPSTYHVPKLVPSLVSVGQLTDQGYCVTFAPSGCVIQDQKTGREIGRGSKTGRLFVLDQLRPSSSLSSPATFFPTVFSSLPDRNFHLWHARLGHANSSRLMTMFKQQLFGENTLGQCSSDFSCTSCIEAKTTKISFPSSLTIISEPFDLIHTDLWGPSPTTSPLGYKYFALFIDHATRYTWVYFLRLKSDLLTVATEFLAMIKTQFGRIVRVVRSDPGGEFSSGPLLQLYRDMGILSQKSCPGVSQQNGVVERKNRHVLEVTRALLLSSYVPSSFWPETVATTMRLINYQITPVLDQTSPYFRLFSKPPPYSRLRVFGCVCFVLLPRSERTKLTSKTARCCFLGYSDIHKGYLCYDPSSRRVRIACHVVFLENLMYHSSSSVSTDPPLFNLSLAPPSFGDDDDAYLDDGDAPELPPDSPTPSPASSTSSSSAESLSESSSPSPPPVEPLRRSLRSTRGVPPVRHLDYMAFSVDPISVPTRYSQAKGNPDWDNSMTKEIDALHANHTWDMVPRPPPSVPVIGSRWVYTIKVRPDGSIERFKSRVVAQGFCQEYGIDFEETFAPVAKMVTVRALLAVASVRGWPLFQLDVKNAFLHGELKETVYMEPPPGYTYGEPGQVCLLRRSLYGLKQAPRAWFDKFHSTILALGSEQSLNDPSLFIRSSSRGLVVLLLYVDDMIVTGDDALGITELTKGLHASFSLKELGYVSYFLGLEVKRSSAGILLCQSKYIDDLLASSRFAEYSAVSTPMELGLKLGRDSGDLLPDGGKHYRSVVGSLIYLTSTRPDIAYAVQIVSQFMSAPRTDHLAAVHRILRYLQGTREVRLFLPSSGSLDLQGFSDSDYAGCVDTRRSTTGWCICLGESFISWRCKKQDRVSKSSTEAEYRAMSDVTSELVWLRRLLGDLGVTCVVPLQLYVDNTSVIQIATNPVLHDRTKHIEVHLHYIRDLVREGILRLFYITSEDQIADLLTKSFSASRHFYLSRKLMMRDPHRFGGRLLSSMYGLRPTSLVTVD</sequence>
<feature type="compositionally biased region" description="Low complexity" evidence="2">
    <location>
        <begin position="859"/>
        <end position="876"/>
    </location>
</feature>
<keyword evidence="5" id="KW-1185">Reference proteome</keyword>
<keyword evidence="1" id="KW-0064">Aspartyl protease</keyword>
<dbReference type="Pfam" id="PF13976">
    <property type="entry name" value="gag_pre-integrs"/>
    <property type="match status" value="1"/>
</dbReference>
<dbReference type="EMBL" id="OZ034820">
    <property type="protein sequence ID" value="CAL1403817.1"/>
    <property type="molecule type" value="Genomic_DNA"/>
</dbReference>
<dbReference type="InterPro" id="IPR043502">
    <property type="entry name" value="DNA/RNA_pol_sf"/>
</dbReference>
<dbReference type="GO" id="GO:0008270">
    <property type="term" value="F:zinc ion binding"/>
    <property type="evidence" value="ECO:0007669"/>
    <property type="project" value="InterPro"/>
</dbReference>
<dbReference type="SUPFAM" id="SSF57756">
    <property type="entry name" value="Retrovirus zinc finger-like domains"/>
    <property type="match status" value="1"/>
</dbReference>
<dbReference type="Pfam" id="PF14223">
    <property type="entry name" value="Retrotran_gag_2"/>
    <property type="match status" value="1"/>
</dbReference>
<evidence type="ECO:0000259" key="3">
    <source>
        <dbReference type="PROSITE" id="PS50994"/>
    </source>
</evidence>
<keyword evidence="1" id="KW-0378">Hydrolase</keyword>
<protein>
    <recommendedName>
        <fullName evidence="3">Integrase catalytic domain-containing protein</fullName>
    </recommendedName>
</protein>
<evidence type="ECO:0000256" key="1">
    <source>
        <dbReference type="ARBA" id="ARBA00022750"/>
    </source>
</evidence>
<dbReference type="GO" id="GO:0003676">
    <property type="term" value="F:nucleic acid binding"/>
    <property type="evidence" value="ECO:0007669"/>
    <property type="project" value="InterPro"/>
</dbReference>
<feature type="compositionally biased region" description="Pro residues" evidence="2">
    <location>
        <begin position="849"/>
        <end position="858"/>
    </location>
</feature>
<name>A0AAV2G0N5_9ROSI</name>